<evidence type="ECO:0000256" key="4">
    <source>
        <dbReference type="ARBA" id="ARBA00022438"/>
    </source>
</evidence>
<dbReference type="OMA" id="PFAKRWL"/>
<dbReference type="CDD" id="cd01088">
    <property type="entry name" value="MetAP2"/>
    <property type="match status" value="1"/>
</dbReference>
<name>A0A832SXY7_9CREN</name>
<dbReference type="PANTHER" id="PTHR45777">
    <property type="entry name" value="METHIONINE AMINOPEPTIDASE 2"/>
    <property type="match status" value="1"/>
</dbReference>
<evidence type="ECO:0000313" key="12">
    <source>
        <dbReference type="Proteomes" id="UP000651120"/>
    </source>
</evidence>
<dbReference type="SUPFAM" id="SSF46785">
    <property type="entry name" value="Winged helix' DNA-binding domain"/>
    <property type="match status" value="1"/>
</dbReference>
<dbReference type="GO" id="GO:0005737">
    <property type="term" value="C:cytoplasm"/>
    <property type="evidence" value="ECO:0007669"/>
    <property type="project" value="TreeGrafter"/>
</dbReference>
<comment type="similarity">
    <text evidence="8">Belongs to the peptidase M24A family. Methionine aminopeptidase archaeal type 2 subfamily.</text>
</comment>
<keyword evidence="6 8" id="KW-0479">Metal-binding</keyword>
<dbReference type="InterPro" id="IPR036005">
    <property type="entry name" value="Creatinase/aminopeptidase-like"/>
</dbReference>
<feature type="binding site" evidence="8">
    <location>
        <position position="81"/>
    </location>
    <ligand>
        <name>a divalent metal cation</name>
        <dbReference type="ChEBI" id="CHEBI:60240"/>
        <label>1</label>
    </ligand>
</feature>
<comment type="catalytic activity">
    <reaction evidence="1 8 9">
        <text>Release of N-terminal amino acids, preferentially methionine, from peptides and arylamides.</text>
        <dbReference type="EC" id="3.4.11.18"/>
    </reaction>
</comment>
<dbReference type="EC" id="3.4.11.18" evidence="8 9"/>
<accession>A0A832SXY7</accession>
<comment type="function">
    <text evidence="8 9">Removes the N-terminal methionine from nascent proteins. The N-terminal methionine is often cleaved when the second residue in the primary sequence is small and uncharged (Met-Ala-, Cys, Gly, Pro, Ser, Thr, or Val).</text>
</comment>
<dbReference type="GeneID" id="1464289"/>
<dbReference type="NCBIfam" id="TIGR00501">
    <property type="entry name" value="met_pdase_II"/>
    <property type="match status" value="1"/>
</dbReference>
<evidence type="ECO:0000256" key="5">
    <source>
        <dbReference type="ARBA" id="ARBA00022670"/>
    </source>
</evidence>
<dbReference type="EMBL" id="DUJP01000015">
    <property type="protein sequence ID" value="HII46487.1"/>
    <property type="molecule type" value="Genomic_DNA"/>
</dbReference>
<feature type="domain" description="Peptidase M24" evidence="10">
    <location>
        <begin position="4"/>
        <end position="277"/>
    </location>
</feature>
<feature type="binding site" evidence="8">
    <location>
        <position position="186"/>
    </location>
    <ligand>
        <name>a divalent metal cation</name>
        <dbReference type="ChEBI" id="CHEBI:60240"/>
        <label>2</label>
        <note>catalytic</note>
    </ligand>
</feature>
<feature type="binding site" evidence="8">
    <location>
        <position position="152"/>
    </location>
    <ligand>
        <name>a divalent metal cation</name>
        <dbReference type="ChEBI" id="CHEBI:60240"/>
        <label>2</label>
        <note>catalytic</note>
    </ligand>
</feature>
<dbReference type="Gene3D" id="3.90.230.10">
    <property type="entry name" value="Creatinase/methionine aminopeptidase superfamily"/>
    <property type="match status" value="1"/>
</dbReference>
<comment type="cofactor">
    <cofactor evidence="8">
        <name>Co(2+)</name>
        <dbReference type="ChEBI" id="CHEBI:48828"/>
    </cofactor>
    <cofactor evidence="8">
        <name>Zn(2+)</name>
        <dbReference type="ChEBI" id="CHEBI:29105"/>
    </cofactor>
    <cofactor evidence="8">
        <name>Mn(2+)</name>
        <dbReference type="ChEBI" id="CHEBI:29035"/>
    </cofactor>
    <cofactor evidence="8">
        <name>Fe(2+)</name>
        <dbReference type="ChEBI" id="CHEBI:29033"/>
    </cofactor>
    <text evidence="8">Binds 2 divalent metal cations per subunit. Has a high-affinity and a low affinity metal-binding site. The true nature of the physiological cofactor is under debate. The enzyme is active with cobalt, zinc, manganese or divalent iron ions. Most likely, methionine aminopeptidases function as mononuclear Fe(2+)-metalloproteases under physiological conditions, and the catalytically relevant metal-binding site has been assigned to the histidine-containing high-affinity site.</text>
</comment>
<feature type="binding site" evidence="8">
    <location>
        <position position="271"/>
    </location>
    <ligand>
        <name>a divalent metal cation</name>
        <dbReference type="ChEBI" id="CHEBI:60240"/>
        <label>1</label>
    </ligand>
</feature>
<dbReference type="InterPro" id="IPR036388">
    <property type="entry name" value="WH-like_DNA-bd_sf"/>
</dbReference>
<feature type="binding site" evidence="8">
    <location>
        <position position="271"/>
    </location>
    <ligand>
        <name>a divalent metal cation</name>
        <dbReference type="ChEBI" id="CHEBI:60240"/>
        <label>2</label>
        <note>catalytic</note>
    </ligand>
</feature>
<feature type="binding site" evidence="8">
    <location>
        <position position="160"/>
    </location>
    <ligand>
        <name>substrate</name>
    </ligand>
</feature>
<dbReference type="AlphaFoldDB" id="A0A832SXY7"/>
<dbReference type="HAMAP" id="MF_01975">
    <property type="entry name" value="MetAP_2_arc"/>
    <property type="match status" value="1"/>
</dbReference>
<dbReference type="GO" id="GO:0006508">
    <property type="term" value="P:proteolysis"/>
    <property type="evidence" value="ECO:0007669"/>
    <property type="project" value="UniProtKB-KW"/>
</dbReference>
<dbReference type="InterPro" id="IPR050247">
    <property type="entry name" value="Met_Aminopeptidase_Type2"/>
</dbReference>
<evidence type="ECO:0000259" key="10">
    <source>
        <dbReference type="Pfam" id="PF00557"/>
    </source>
</evidence>
<reference evidence="11" key="1">
    <citation type="journal article" date="2020" name="bioRxiv">
        <title>A rank-normalized archaeal taxonomy based on genome phylogeny resolves widespread incomplete and uneven classifications.</title>
        <authorList>
            <person name="Rinke C."/>
            <person name="Chuvochina M."/>
            <person name="Mussig A.J."/>
            <person name="Chaumeil P.-A."/>
            <person name="Waite D.W."/>
            <person name="Whitman W.B."/>
            <person name="Parks D.H."/>
            <person name="Hugenholtz P."/>
        </authorList>
    </citation>
    <scope>NUCLEOTIDE SEQUENCE</scope>
    <source>
        <strain evidence="11">UBA8839</strain>
    </source>
</reference>
<feature type="binding site" evidence="8">
    <location>
        <position position="61"/>
    </location>
    <ligand>
        <name>substrate</name>
    </ligand>
</feature>
<dbReference type="Proteomes" id="UP000651120">
    <property type="component" value="Unassembled WGS sequence"/>
</dbReference>
<evidence type="ECO:0000256" key="2">
    <source>
        <dbReference type="ARBA" id="ARBA00001936"/>
    </source>
</evidence>
<dbReference type="InterPro" id="IPR028595">
    <property type="entry name" value="MetAP_archaeal"/>
</dbReference>
<dbReference type="PANTHER" id="PTHR45777:SF2">
    <property type="entry name" value="METHIONINE AMINOPEPTIDASE 2"/>
    <property type="match status" value="1"/>
</dbReference>
<evidence type="ECO:0000313" key="11">
    <source>
        <dbReference type="EMBL" id="HII46487.1"/>
    </source>
</evidence>
<dbReference type="SUPFAM" id="SSF55920">
    <property type="entry name" value="Creatinase/aminopeptidase"/>
    <property type="match status" value="1"/>
</dbReference>
<comment type="caution">
    <text evidence="11">The sequence shown here is derived from an EMBL/GenBank/DDBJ whole genome shotgun (WGS) entry which is preliminary data.</text>
</comment>
<keyword evidence="5 8" id="KW-0645">Protease</keyword>
<dbReference type="InterPro" id="IPR002468">
    <property type="entry name" value="Pept_M24A_MAP2"/>
</dbReference>
<evidence type="ECO:0000256" key="6">
    <source>
        <dbReference type="ARBA" id="ARBA00022723"/>
    </source>
</evidence>
<evidence type="ECO:0000256" key="9">
    <source>
        <dbReference type="RuleBase" id="RU003653"/>
    </source>
</evidence>
<dbReference type="InterPro" id="IPR036390">
    <property type="entry name" value="WH_DNA-bd_sf"/>
</dbReference>
<dbReference type="InterPro" id="IPR000994">
    <property type="entry name" value="Pept_M24"/>
</dbReference>
<comment type="subunit">
    <text evidence="8">Monomer.</text>
</comment>
<comment type="cofactor">
    <cofactor evidence="3">
        <name>Fe(2+)</name>
        <dbReference type="ChEBI" id="CHEBI:29033"/>
    </cofactor>
</comment>
<dbReference type="GO" id="GO:0070006">
    <property type="term" value="F:metalloaminopeptidase activity"/>
    <property type="evidence" value="ECO:0007669"/>
    <property type="project" value="UniProtKB-UniRule"/>
</dbReference>
<dbReference type="GO" id="GO:0004239">
    <property type="term" value="F:initiator methionyl aminopeptidase activity"/>
    <property type="evidence" value="ECO:0007669"/>
    <property type="project" value="UniProtKB-UniRule"/>
</dbReference>
<dbReference type="RefSeq" id="WP_011008426.1">
    <property type="nucleotide sequence ID" value="NZ_DUJP01000015.1"/>
</dbReference>
<proteinExistence type="inferred from homology"/>
<evidence type="ECO:0000256" key="1">
    <source>
        <dbReference type="ARBA" id="ARBA00000294"/>
    </source>
</evidence>
<comment type="cofactor">
    <cofactor evidence="2">
        <name>Mn(2+)</name>
        <dbReference type="ChEBI" id="CHEBI:29035"/>
    </cofactor>
</comment>
<feature type="binding site" evidence="8">
    <location>
        <position position="92"/>
    </location>
    <ligand>
        <name>a divalent metal cation</name>
        <dbReference type="ChEBI" id="CHEBI:60240"/>
        <label>1</label>
    </ligand>
</feature>
<protein>
    <recommendedName>
        <fullName evidence="8 9">Methionine aminopeptidase</fullName>
        <shortName evidence="8">MAP</shortName>
        <shortName evidence="8">MetAP</shortName>
        <ecNumber evidence="8 9">3.4.11.18</ecNumber>
    </recommendedName>
    <alternativeName>
        <fullName evidence="8">Peptidase M</fullName>
    </alternativeName>
</protein>
<evidence type="ECO:0000256" key="7">
    <source>
        <dbReference type="ARBA" id="ARBA00022801"/>
    </source>
</evidence>
<feature type="binding site" evidence="8">
    <location>
        <position position="92"/>
    </location>
    <ligand>
        <name>a divalent metal cation</name>
        <dbReference type="ChEBI" id="CHEBI:60240"/>
        <label>2</label>
        <note>catalytic</note>
    </ligand>
</feature>
<evidence type="ECO:0000256" key="8">
    <source>
        <dbReference type="HAMAP-Rule" id="MF_01975"/>
    </source>
</evidence>
<gene>
    <name evidence="8" type="primary">map</name>
    <name evidence="11" type="ORF">HA333_03255</name>
</gene>
<dbReference type="GO" id="GO:0046872">
    <property type="term" value="F:metal ion binding"/>
    <property type="evidence" value="ECO:0007669"/>
    <property type="project" value="UniProtKB-UniRule"/>
</dbReference>
<dbReference type="Gene3D" id="1.10.10.10">
    <property type="entry name" value="Winged helix-like DNA-binding domain superfamily/Winged helix DNA-binding domain"/>
    <property type="match status" value="1"/>
</dbReference>
<evidence type="ECO:0000256" key="3">
    <source>
        <dbReference type="ARBA" id="ARBA00001954"/>
    </source>
</evidence>
<dbReference type="PRINTS" id="PR00599">
    <property type="entry name" value="MAPEPTIDASE"/>
</dbReference>
<keyword evidence="4 8" id="KW-0031">Aminopeptidase</keyword>
<keyword evidence="7 8" id="KW-0378">Hydrolase</keyword>
<organism evidence="11 12">
    <name type="scientific">Pyrobaculum aerophilum</name>
    <dbReference type="NCBI Taxonomy" id="13773"/>
    <lineage>
        <taxon>Archaea</taxon>
        <taxon>Thermoproteota</taxon>
        <taxon>Thermoprotei</taxon>
        <taxon>Thermoproteales</taxon>
        <taxon>Thermoproteaceae</taxon>
        <taxon>Pyrobaculum</taxon>
    </lineage>
</organism>
<dbReference type="Pfam" id="PF00557">
    <property type="entry name" value="Peptidase_M24"/>
    <property type="match status" value="1"/>
</dbReference>
<dbReference type="InterPro" id="IPR001714">
    <property type="entry name" value="Pept_M24_MAP"/>
</dbReference>
<sequence>MLRILRQVGDVVNKALKYALDLTQPDMPVLELCERVEAFIRANDAKPAFPVNVSVNEVAAHYTAKRGDSLKIPKTGLVKIDVGAQRDGYIVDAAVTVTLGPVFNNLQKAAKSALESAINAAKPGIKAWQIGEVVERVIKSFGLSPIYNLTGHKVERYLLHAGHVIPNYSDKTASQALAPGDVYAIEPFATNGEGYVVDGGEITIYRLARMRHKNYQHLIDIISAEAGPLPFTPRWFPQLTDDAIREALKAGVLQGYEVLVERSKGFVAQFEDTVYVGENEVIPLVRTLELL</sequence>